<dbReference type="Proteomes" id="UP000316238">
    <property type="component" value="Unassembled WGS sequence"/>
</dbReference>
<accession>A0A521FZY0</accession>
<dbReference type="AlphaFoldDB" id="A0A521FZY0"/>
<gene>
    <name evidence="1" type="ORF">CDV28_13030</name>
</gene>
<sequence length="236" mass="25285">MERLPMTEKAPVISSLEDTVLKLTDVLNPAGLLRLTGSDLFFDPEDGSGECVIEGTRSGRTVQSRFGPISNSEIILMPDIPSQTEPWNNEYRLSVSTHYTENGSLRTGTYRRLLRAPLAVPLSGHPHLPETGILTDNAVVPHVTVTGGTLTAAAKVRIQALLDVQEGDLRLSLLDMKDNGAAGNEVRVSANDACTLPGYAGSGLTNLEVRINNYAALLKMVRTSYGGRLLDVSAGS</sequence>
<reference evidence="1" key="1">
    <citation type="submission" date="2017-07" db="EMBL/GenBank/DDBJ databases">
        <title>The cable genome - Insights into the physiology and evolution of filamentous bacteria capable of sulfide oxidation via long distance electron transfer.</title>
        <authorList>
            <person name="Thorup C."/>
            <person name="Bjerg J.T."/>
            <person name="Schreiber L."/>
            <person name="Nielsen L.P."/>
            <person name="Kjeldsen K.U."/>
            <person name="Boesen T."/>
            <person name="Boggild A."/>
            <person name="Meysman F."/>
            <person name="Geelhoed J."/>
            <person name="Schramm A."/>
        </authorList>
    </citation>
    <scope>NUCLEOTIDE SEQUENCE [LARGE SCALE GENOMIC DNA]</scope>
    <source>
        <strain evidence="1">GS</strain>
    </source>
</reference>
<evidence type="ECO:0000313" key="2">
    <source>
        <dbReference type="Proteomes" id="UP000316238"/>
    </source>
</evidence>
<keyword evidence="2" id="KW-1185">Reference proteome</keyword>
<proteinExistence type="predicted"/>
<name>A0A521FZY0_9BACT</name>
<protein>
    <submittedName>
        <fullName evidence="1">Uncharacterized protein</fullName>
    </submittedName>
</protein>
<comment type="caution">
    <text evidence="1">The sequence shown here is derived from an EMBL/GenBank/DDBJ whole genome shotgun (WGS) entry which is preliminary data.</text>
</comment>
<organism evidence="1 2">
    <name type="scientific">Candidatus Electronema aureum</name>
    <dbReference type="NCBI Taxonomy" id="2005002"/>
    <lineage>
        <taxon>Bacteria</taxon>
        <taxon>Pseudomonadati</taxon>
        <taxon>Thermodesulfobacteriota</taxon>
        <taxon>Desulfobulbia</taxon>
        <taxon>Desulfobulbales</taxon>
        <taxon>Desulfobulbaceae</taxon>
        <taxon>Candidatus Electronema</taxon>
    </lineage>
</organism>
<evidence type="ECO:0000313" key="1">
    <source>
        <dbReference type="EMBL" id="TAA74334.1"/>
    </source>
</evidence>
<dbReference type="EMBL" id="NQJD01000030">
    <property type="protein sequence ID" value="TAA74334.1"/>
    <property type="molecule type" value="Genomic_DNA"/>
</dbReference>